<dbReference type="InterPro" id="IPR047707">
    <property type="entry name" value="VdcD-like"/>
</dbReference>
<dbReference type="STRING" id="1565605.PG1C_11240"/>
<organism evidence="1 2">
    <name type="scientific">Rugosibacter aromaticivorans</name>
    <dbReference type="NCBI Taxonomy" id="1565605"/>
    <lineage>
        <taxon>Bacteria</taxon>
        <taxon>Pseudomonadati</taxon>
        <taxon>Pseudomonadota</taxon>
        <taxon>Betaproteobacteria</taxon>
        <taxon>Nitrosomonadales</taxon>
        <taxon>Sterolibacteriaceae</taxon>
        <taxon>Rugosibacter</taxon>
    </lineage>
</organism>
<reference evidence="1 2" key="1">
    <citation type="journal article" date="2015" name="Genome Announc.">
        <title>Complete Genome Sequence of a Novel Bacterium within the Family Rhodocyclaceae That Degrades Polycyclic Aromatic Hydrocarbons.</title>
        <authorList>
            <person name="Singleton D.R."/>
            <person name="Dickey A.N."/>
            <person name="Scholl E.H."/>
            <person name="Wright F.A."/>
            <person name="Aitken M.D."/>
        </authorList>
    </citation>
    <scope>NUCLEOTIDE SEQUENCE [LARGE SCALE GENOMIC DNA]</scope>
    <source>
        <strain evidence="2">PG1-Ca6</strain>
    </source>
</reference>
<dbReference type="AlphaFoldDB" id="A0A0C5JA78"/>
<evidence type="ECO:0000313" key="1">
    <source>
        <dbReference type="EMBL" id="AJP48850.1"/>
    </source>
</evidence>
<dbReference type="NCBIfam" id="NF041205">
    <property type="entry name" value="VdcD"/>
    <property type="match status" value="1"/>
</dbReference>
<keyword evidence="2" id="KW-1185">Reference proteome</keyword>
<accession>A0A0C5JA78</accession>
<proteinExistence type="predicted"/>
<name>A0A0C5JA78_9PROT</name>
<dbReference type="EMBL" id="CP010554">
    <property type="protein sequence ID" value="AJP48850.1"/>
    <property type="molecule type" value="Genomic_DNA"/>
</dbReference>
<evidence type="ECO:0000313" key="2">
    <source>
        <dbReference type="Proteomes" id="UP000061603"/>
    </source>
</evidence>
<dbReference type="Proteomes" id="UP000061603">
    <property type="component" value="Chromosome"/>
</dbReference>
<gene>
    <name evidence="1" type="ORF">PG1C_11240</name>
</gene>
<protein>
    <recommendedName>
        <fullName evidence="3">4-hydroxybenzoate decarboxylase</fullName>
    </recommendedName>
</protein>
<sequence>MKVICPRCESPGVTQMHAGMEDGKVLWRVWHCKDCAYTWRDSEPAESVDPKMRPAWAQMKGVDFDSLRQVIPPARKPT</sequence>
<dbReference type="Pfam" id="PF26358">
    <property type="entry name" value="EcdD_BsdD_detox"/>
    <property type="match status" value="1"/>
</dbReference>
<dbReference type="KEGG" id="rbu:PG1C_11240"/>
<evidence type="ECO:0008006" key="3">
    <source>
        <dbReference type="Google" id="ProtNLM"/>
    </source>
</evidence>
<dbReference type="HOGENOM" id="CLU_180856_2_0_4"/>
<dbReference type="RefSeq" id="WP_202634894.1">
    <property type="nucleotide sequence ID" value="NZ_CP010554.1"/>
</dbReference>